<dbReference type="GeneID" id="61777987"/>
<evidence type="ECO:0000313" key="3">
    <source>
        <dbReference type="EMBL" id="NEL74848.1"/>
    </source>
</evidence>
<sequence>MQFQFWSALFIFLGSYFPLALILMVQDISAKYWGAPLCGWRGQWNCQFQVFGHPWLASGSVGVTLGALLLMVVVLRSVRLTHRVHVQEVKAIPNDLINYVLPYVVSFMGLSYGDPQKLGGFLVFWIGLFVITYRSGQILMNPLLIVMGWKLYEAKVALGQVGAVRIVRVLKKGALLPSIQIAEEIQDVYLMGDP</sequence>
<evidence type="ECO:0000313" key="6">
    <source>
        <dbReference type="Proteomes" id="UP000289372"/>
    </source>
</evidence>
<evidence type="ECO:0000256" key="1">
    <source>
        <dbReference type="SAM" id="Phobius"/>
    </source>
</evidence>
<feature type="transmembrane region" description="Helical" evidence="1">
    <location>
        <begin position="54"/>
        <end position="75"/>
    </location>
</feature>
<feature type="transmembrane region" description="Helical" evidence="1">
    <location>
        <begin position="96"/>
        <end position="112"/>
    </location>
</feature>
<gene>
    <name evidence="4" type="ORF">DB769_22685</name>
    <name evidence="3" type="ORF">G3W61_01005</name>
    <name evidence="2" type="ORF">XP315_11170</name>
</gene>
<organism evidence="3 7">
    <name type="scientific">Xanthomonas perforans</name>
    <dbReference type="NCBI Taxonomy" id="442694"/>
    <lineage>
        <taxon>Bacteria</taxon>
        <taxon>Pseudomonadati</taxon>
        <taxon>Pseudomonadota</taxon>
        <taxon>Gammaproteobacteria</taxon>
        <taxon>Lysobacterales</taxon>
        <taxon>Lysobacteraceae</taxon>
        <taxon>Xanthomonas</taxon>
    </lineage>
</organism>
<evidence type="ECO:0000313" key="4">
    <source>
        <dbReference type="EMBL" id="RXD48302.1"/>
    </source>
</evidence>
<protein>
    <submittedName>
        <fullName evidence="3">Uncharacterized protein</fullName>
    </submittedName>
</protein>
<feature type="transmembrane region" description="Helical" evidence="1">
    <location>
        <begin position="118"/>
        <end position="136"/>
    </location>
</feature>
<reference evidence="2 5" key="1">
    <citation type="submission" date="2015-02" db="EMBL/GenBank/DDBJ databases">
        <title>Whole genome sequencing of multiple isolates of three species of pepper and tomato-infecting xanthomonads reveals genetic diversity in field strains and pinpoints effectors responsible for host specificity.</title>
        <authorList>
            <person name="Schwartz A."/>
            <person name="Dahlbeck D."/>
            <person name="Staskawicz B."/>
            <person name="Bart R."/>
            <person name="Potnis N."/>
            <person name="Minsavage G."/>
            <person name="Timilsina S."/>
            <person name="Goss E."/>
            <person name="Jones J."/>
            <person name="Vallad G."/>
            <person name="Barak J."/>
            <person name="Miller S."/>
            <person name="Ritchie D."/>
            <person name="Martins J.Jr."/>
            <person name="Patane J.S."/>
            <person name="Setubal J.C."/>
        </authorList>
    </citation>
    <scope>NUCLEOTIDE SEQUENCE [LARGE SCALE GENOMIC DNA]</scope>
    <source>
        <strain evidence="2 5">Xp3-15</strain>
    </source>
</reference>
<dbReference type="RefSeq" id="WP_008573346.1">
    <property type="nucleotide sequence ID" value="NZ_CP018475.1"/>
</dbReference>
<dbReference type="AlphaFoldDB" id="A0A0G9DB21"/>
<accession>A0A0G9DB21</accession>
<evidence type="ECO:0000313" key="7">
    <source>
        <dbReference type="Proteomes" id="UP000471082"/>
    </source>
</evidence>
<keyword evidence="1" id="KW-0812">Transmembrane</keyword>
<proteinExistence type="predicted"/>
<reference evidence="3 7" key="3">
    <citation type="submission" date="2019-11" db="EMBL/GenBank/DDBJ databases">
        <title>Genome-resolved metagenomics to study the prevalence of co-infection and intraspecific heterogeneity among plant pathogen metapopulations.</title>
        <authorList>
            <person name="Newberry E."/>
            <person name="Bhandari R."/>
            <person name="Kemble J."/>
            <person name="Sikora E."/>
            <person name="Potnis N."/>
        </authorList>
    </citation>
    <scope>NUCLEOTIDE SEQUENCE [LARGE SCALE GENOMIC DNA]</scope>
    <source>
        <strain evidence="3">Xp_Tom_Tuscaloosa_18b</strain>
    </source>
</reference>
<keyword evidence="1" id="KW-1133">Transmembrane helix</keyword>
<dbReference type="Proteomes" id="UP000035369">
    <property type="component" value="Unassembled WGS sequence"/>
</dbReference>
<keyword evidence="5" id="KW-1185">Reference proteome</keyword>
<dbReference type="EMBL" id="PUUL01000169">
    <property type="protein sequence ID" value="RXD48302.1"/>
    <property type="molecule type" value="Genomic_DNA"/>
</dbReference>
<dbReference type="EMBL" id="JAAGYU010000003">
    <property type="protein sequence ID" value="NEL74848.1"/>
    <property type="molecule type" value="Genomic_DNA"/>
</dbReference>
<keyword evidence="1" id="KW-0472">Membrane</keyword>
<dbReference type="KEGG" id="xpe:BJD13_11275"/>
<dbReference type="Proteomes" id="UP000471082">
    <property type="component" value="Unassembled WGS sequence"/>
</dbReference>
<evidence type="ECO:0000313" key="2">
    <source>
        <dbReference type="EMBL" id="KLC05583.1"/>
    </source>
</evidence>
<dbReference type="Proteomes" id="UP000289372">
    <property type="component" value="Unassembled WGS sequence"/>
</dbReference>
<evidence type="ECO:0000313" key="5">
    <source>
        <dbReference type="Proteomes" id="UP000035369"/>
    </source>
</evidence>
<dbReference type="EMBL" id="JZUY01000040">
    <property type="protein sequence ID" value="KLC05583.1"/>
    <property type="molecule type" value="Genomic_DNA"/>
</dbReference>
<comment type="caution">
    <text evidence="3">The sequence shown here is derived from an EMBL/GenBank/DDBJ whole genome shotgun (WGS) entry which is preliminary data.</text>
</comment>
<name>A0A0G9DB21_XANPE</name>
<reference evidence="4 6" key="2">
    <citation type="submission" date="2018-02" db="EMBL/GenBank/DDBJ databases">
        <title>Characterization of Xanthomonas diversity in transplant houses and field plants.</title>
        <authorList>
            <person name="Abrahamian P."/>
            <person name="Timilsina S."/>
            <person name="Minsavage G.V."/>
            <person name="Goss E.M."/>
            <person name="Jones J.B."/>
            <person name="Vallad G.E."/>
        </authorList>
    </citation>
    <scope>NUCLEOTIDE SEQUENCE [LARGE SCALE GENOMIC DNA]</scope>
    <source>
        <strain evidence="4 6">GEV2132</strain>
    </source>
</reference>